<reference evidence="1 2" key="1">
    <citation type="journal article" date="2024" name="Commun. Biol.">
        <title>Comparative genomic analysis of thermophilic fungi reveals convergent evolutionary adaptations and gene losses.</title>
        <authorList>
            <person name="Steindorff A.S."/>
            <person name="Aguilar-Pontes M.V."/>
            <person name="Robinson A.J."/>
            <person name="Andreopoulos B."/>
            <person name="LaButti K."/>
            <person name="Kuo A."/>
            <person name="Mondo S."/>
            <person name="Riley R."/>
            <person name="Otillar R."/>
            <person name="Haridas S."/>
            <person name="Lipzen A."/>
            <person name="Grimwood J."/>
            <person name="Schmutz J."/>
            <person name="Clum A."/>
            <person name="Reid I.D."/>
            <person name="Moisan M.C."/>
            <person name="Butler G."/>
            <person name="Nguyen T.T.M."/>
            <person name="Dewar K."/>
            <person name="Conant G."/>
            <person name="Drula E."/>
            <person name="Henrissat B."/>
            <person name="Hansel C."/>
            <person name="Singer S."/>
            <person name="Hutchinson M.I."/>
            <person name="de Vries R.P."/>
            <person name="Natvig D.O."/>
            <person name="Powell A.J."/>
            <person name="Tsang A."/>
            <person name="Grigoriev I.V."/>
        </authorList>
    </citation>
    <scope>NUCLEOTIDE SEQUENCE [LARGE SCALE GENOMIC DNA]</scope>
    <source>
        <strain evidence="1 2">ATCC 24622</strain>
    </source>
</reference>
<dbReference type="EMBL" id="JAZHXJ010001345">
    <property type="protein sequence ID" value="KAL1844966.1"/>
    <property type="molecule type" value="Genomic_DNA"/>
</dbReference>
<protein>
    <recommendedName>
        <fullName evidence="3">Secreted protein</fullName>
    </recommendedName>
</protein>
<keyword evidence="2" id="KW-1185">Reference proteome</keyword>
<evidence type="ECO:0000313" key="1">
    <source>
        <dbReference type="EMBL" id="KAL1844966.1"/>
    </source>
</evidence>
<dbReference type="Proteomes" id="UP001586593">
    <property type="component" value="Unassembled WGS sequence"/>
</dbReference>
<evidence type="ECO:0000313" key="2">
    <source>
        <dbReference type="Proteomes" id="UP001586593"/>
    </source>
</evidence>
<comment type="caution">
    <text evidence="1">The sequence shown here is derived from an EMBL/GenBank/DDBJ whole genome shotgun (WGS) entry which is preliminary data.</text>
</comment>
<proteinExistence type="predicted"/>
<evidence type="ECO:0008006" key="3">
    <source>
        <dbReference type="Google" id="ProtNLM"/>
    </source>
</evidence>
<sequence>MVVVVVVVVVVSAGTTHVGLRPERRRTAGDQELGLGDGDVEEQVGDARGAAPEAAQRVGRVLVARGIVGDDVLQGRPETVPGVAHGQQAGEVVGDVPRRHLRGNSFVLATRTVGWWRRGGGSHDSVLLQPPSRLHIGCAIRSFNLGCTGLFPAVVRPTSISM</sequence>
<accession>A0ABR3VTI2</accession>
<gene>
    <name evidence="1" type="ORF">VTK73DRAFT_1421</name>
</gene>
<name>A0ABR3VTI2_9PEZI</name>
<organism evidence="1 2">
    <name type="scientific">Phialemonium thermophilum</name>
    <dbReference type="NCBI Taxonomy" id="223376"/>
    <lineage>
        <taxon>Eukaryota</taxon>
        <taxon>Fungi</taxon>
        <taxon>Dikarya</taxon>
        <taxon>Ascomycota</taxon>
        <taxon>Pezizomycotina</taxon>
        <taxon>Sordariomycetes</taxon>
        <taxon>Sordariomycetidae</taxon>
        <taxon>Cephalothecales</taxon>
        <taxon>Cephalothecaceae</taxon>
        <taxon>Phialemonium</taxon>
    </lineage>
</organism>